<accession>A0ABP7MUW9</accession>
<gene>
    <name evidence="1" type="ORF">GCM10022277_28910</name>
</gene>
<comment type="caution">
    <text evidence="1">The sequence shown here is derived from an EMBL/GenBank/DDBJ whole genome shotgun (WGS) entry which is preliminary data.</text>
</comment>
<organism evidence="1 2">
    <name type="scientific">Litoribacillus peritrichatus</name>
    <dbReference type="NCBI Taxonomy" id="718191"/>
    <lineage>
        <taxon>Bacteria</taxon>
        <taxon>Pseudomonadati</taxon>
        <taxon>Pseudomonadota</taxon>
        <taxon>Gammaproteobacteria</taxon>
        <taxon>Oceanospirillales</taxon>
        <taxon>Oceanospirillaceae</taxon>
        <taxon>Litoribacillus</taxon>
    </lineage>
</organism>
<evidence type="ECO:0000313" key="1">
    <source>
        <dbReference type="EMBL" id="GAA3930411.1"/>
    </source>
</evidence>
<proteinExistence type="predicted"/>
<sequence>MLTGCSLEITKNWFVIINSKNAKKTALAAQSDSDDKTELMVSAKAIFKKLSNG</sequence>
<name>A0ABP7MUW9_9GAMM</name>
<dbReference type="Proteomes" id="UP001501565">
    <property type="component" value="Unassembled WGS sequence"/>
</dbReference>
<dbReference type="EMBL" id="BAABBN010000007">
    <property type="protein sequence ID" value="GAA3930411.1"/>
    <property type="molecule type" value="Genomic_DNA"/>
</dbReference>
<evidence type="ECO:0000313" key="2">
    <source>
        <dbReference type="Proteomes" id="UP001501565"/>
    </source>
</evidence>
<reference evidence="2" key="1">
    <citation type="journal article" date="2019" name="Int. J. Syst. Evol. Microbiol.">
        <title>The Global Catalogue of Microorganisms (GCM) 10K type strain sequencing project: providing services to taxonomists for standard genome sequencing and annotation.</title>
        <authorList>
            <consortium name="The Broad Institute Genomics Platform"/>
            <consortium name="The Broad Institute Genome Sequencing Center for Infectious Disease"/>
            <person name="Wu L."/>
            <person name="Ma J."/>
        </authorList>
    </citation>
    <scope>NUCLEOTIDE SEQUENCE [LARGE SCALE GENOMIC DNA]</scope>
    <source>
        <strain evidence="2">JCM 17551</strain>
    </source>
</reference>
<protein>
    <submittedName>
        <fullName evidence="1">Uncharacterized protein</fullName>
    </submittedName>
</protein>
<keyword evidence="2" id="KW-1185">Reference proteome</keyword>